<keyword evidence="2" id="KW-0472">Membrane</keyword>
<comment type="caution">
    <text evidence="3">The sequence shown here is derived from an EMBL/GenBank/DDBJ whole genome shotgun (WGS) entry which is preliminary data.</text>
</comment>
<feature type="transmembrane region" description="Helical" evidence="2">
    <location>
        <begin position="26"/>
        <end position="47"/>
    </location>
</feature>
<gene>
    <name evidence="3" type="ORF">O4220_21960</name>
</gene>
<keyword evidence="2" id="KW-1133">Transmembrane helix</keyword>
<evidence type="ECO:0000313" key="4">
    <source>
        <dbReference type="Proteomes" id="UP001081071"/>
    </source>
</evidence>
<sequence length="181" mass="18697">MSAPDSYQNPQPSPGEPVPGPRRSRALLVGGGIGVVIVAVVAAAVVIPRLTDSDSESVDAPATATVDQDRDAQDIEALTTRYLSILGSNGGPEGLAPVRCQAAITRAENAPTPAPFPDGDEMVVAETLTQNFYGPDQATSRVVVGATVDGVPSLEGGDGTILAMDFLRENGTWTVCRVDPQ</sequence>
<accession>A0ABT4MJM0</accession>
<reference evidence="3" key="1">
    <citation type="submission" date="2022-12" db="EMBL/GenBank/DDBJ databases">
        <authorList>
            <person name="Krivoruchko A.V."/>
            <person name="Elkin A."/>
        </authorList>
    </citation>
    <scope>NUCLEOTIDE SEQUENCE</scope>
    <source>
        <strain evidence="3">IEGM 1391</strain>
    </source>
</reference>
<dbReference type="EMBL" id="JAPWIJ010000010">
    <property type="protein sequence ID" value="MCZ4521187.1"/>
    <property type="molecule type" value="Genomic_DNA"/>
</dbReference>
<proteinExistence type="predicted"/>
<feature type="compositionally biased region" description="Pro residues" evidence="1">
    <location>
        <begin position="11"/>
        <end position="20"/>
    </location>
</feature>
<evidence type="ECO:0000256" key="1">
    <source>
        <dbReference type="SAM" id="MobiDB-lite"/>
    </source>
</evidence>
<feature type="region of interest" description="Disordered" evidence="1">
    <location>
        <begin position="1"/>
        <end position="23"/>
    </location>
</feature>
<protein>
    <submittedName>
        <fullName evidence="3">Uncharacterized protein</fullName>
    </submittedName>
</protein>
<evidence type="ECO:0000313" key="3">
    <source>
        <dbReference type="EMBL" id="MCZ4521187.1"/>
    </source>
</evidence>
<keyword evidence="4" id="KW-1185">Reference proteome</keyword>
<dbReference type="RefSeq" id="WP_269607609.1">
    <property type="nucleotide sequence ID" value="NZ_JAPWIJ010000010.1"/>
</dbReference>
<dbReference type="Proteomes" id="UP001081071">
    <property type="component" value="Unassembled WGS sequence"/>
</dbReference>
<keyword evidence="2" id="KW-0812">Transmembrane</keyword>
<evidence type="ECO:0000256" key="2">
    <source>
        <dbReference type="SAM" id="Phobius"/>
    </source>
</evidence>
<name>A0ABT4MJM0_9NOCA</name>
<organism evidence="3 4">
    <name type="scientific">Rhodococcus ruber</name>
    <dbReference type="NCBI Taxonomy" id="1830"/>
    <lineage>
        <taxon>Bacteria</taxon>
        <taxon>Bacillati</taxon>
        <taxon>Actinomycetota</taxon>
        <taxon>Actinomycetes</taxon>
        <taxon>Mycobacteriales</taxon>
        <taxon>Nocardiaceae</taxon>
        <taxon>Rhodococcus</taxon>
    </lineage>
</organism>